<evidence type="ECO:0000313" key="1">
    <source>
        <dbReference type="EMBL" id="CUW97114.1"/>
    </source>
</evidence>
<keyword evidence="2" id="KW-1185">Reference proteome</keyword>
<sequence>MAGTGAIAGRVAANGANVRHGANGASGVTGASIVTGETVAIITATEQTRPSIRRAFLLSFFAKWPRGF</sequence>
<name>A0A9W5B4H0_9HYPH</name>
<dbReference type="Proteomes" id="UP000191933">
    <property type="component" value="Unassembled WGS sequence"/>
</dbReference>
<proteinExistence type="predicted"/>
<dbReference type="AlphaFoldDB" id="A0A9W5B4H0"/>
<organism evidence="1 2">
    <name type="scientific">Agrobacterium genomosp. 2 str. CFBP 5494</name>
    <dbReference type="NCBI Taxonomy" id="1183436"/>
    <lineage>
        <taxon>Bacteria</taxon>
        <taxon>Pseudomonadati</taxon>
        <taxon>Pseudomonadota</taxon>
        <taxon>Alphaproteobacteria</taxon>
        <taxon>Hyphomicrobiales</taxon>
        <taxon>Rhizobiaceae</taxon>
        <taxon>Rhizobium/Agrobacterium group</taxon>
        <taxon>Agrobacterium</taxon>
        <taxon>Agrobacterium tumefaciens complex</taxon>
    </lineage>
</organism>
<protein>
    <submittedName>
        <fullName evidence="1">Uncharacterized protein</fullName>
    </submittedName>
</protein>
<accession>A0A9W5B4H0</accession>
<evidence type="ECO:0000313" key="2">
    <source>
        <dbReference type="Proteomes" id="UP000191933"/>
    </source>
</evidence>
<gene>
    <name evidence="1" type="ORF">AGR2A_Lc30038</name>
</gene>
<dbReference type="EMBL" id="FBVY01000032">
    <property type="protein sequence ID" value="CUW97114.1"/>
    <property type="molecule type" value="Genomic_DNA"/>
</dbReference>
<comment type="caution">
    <text evidence="1">The sequence shown here is derived from an EMBL/GenBank/DDBJ whole genome shotgun (WGS) entry which is preliminary data.</text>
</comment>
<reference evidence="1 2" key="1">
    <citation type="submission" date="2016-01" db="EMBL/GenBank/DDBJ databases">
        <authorList>
            <person name="Regsiter A."/>
            <person name="william w."/>
        </authorList>
    </citation>
    <scope>NUCLEOTIDE SEQUENCE [LARGE SCALE GENOMIC DNA]</scope>
    <source>
        <strain evidence="1 2">CFBP 5494</strain>
    </source>
</reference>